<feature type="signal peptide" evidence="3">
    <location>
        <begin position="1"/>
        <end position="30"/>
    </location>
</feature>
<dbReference type="Pfam" id="PF14016">
    <property type="entry name" value="DUF4232"/>
    <property type="match status" value="1"/>
</dbReference>
<feature type="chain" id="PRO_5015851552" description="DUF4232 domain-containing protein" evidence="3">
    <location>
        <begin position="31"/>
        <end position="244"/>
    </location>
</feature>
<keyword evidence="2" id="KW-0472">Membrane</keyword>
<dbReference type="Proteomes" id="UP000248889">
    <property type="component" value="Unassembled WGS sequence"/>
</dbReference>
<dbReference type="InterPro" id="IPR025326">
    <property type="entry name" value="DUF4232"/>
</dbReference>
<keyword evidence="2" id="KW-0812">Transmembrane</keyword>
<evidence type="ECO:0000256" key="1">
    <source>
        <dbReference type="SAM" id="MobiDB-lite"/>
    </source>
</evidence>
<dbReference type="OrthoDB" id="3400969at2"/>
<sequence>MLSSSKALSVGAATVALGAAALAFAPVAGAAPQAATPMCTTAQLTGSLGAGDVGAGQIYRDVVLTNHSSATCHLTGFPGVSVLDAHGAQIGAPATHEPRPYSLVVLAPGATATTTIHTTNRMTNDPKECRPESTSLRVYPPGNRASLVFPAKLTICNNTFTVTPLVGSTTAPSGSPTPTPVPSASATPSSQVSAVPSGAPATGEAPTNSGGGSAGTLAAGAGALLVLGGTGVAVARSRRSRARG</sequence>
<keyword evidence="2" id="KW-1133">Transmembrane helix</keyword>
<gene>
    <name evidence="5" type="ORF">DN069_14265</name>
</gene>
<accession>A0A2X0KDI1</accession>
<evidence type="ECO:0000313" key="5">
    <source>
        <dbReference type="EMBL" id="RAG84980.1"/>
    </source>
</evidence>
<proteinExistence type="predicted"/>
<dbReference type="EMBL" id="QKYN01000054">
    <property type="protein sequence ID" value="RAG84980.1"/>
    <property type="molecule type" value="Genomic_DNA"/>
</dbReference>
<evidence type="ECO:0000256" key="2">
    <source>
        <dbReference type="SAM" id="Phobius"/>
    </source>
</evidence>
<keyword evidence="3" id="KW-0732">Signal</keyword>
<feature type="domain" description="DUF4232" evidence="4">
    <location>
        <begin position="39"/>
        <end position="165"/>
    </location>
</feature>
<reference evidence="5 6" key="1">
    <citation type="submission" date="2018-06" db="EMBL/GenBank/DDBJ databases">
        <title>Streptacidiphilus pinicola sp. nov., isolated from pine grove soil.</title>
        <authorList>
            <person name="Roh S.G."/>
            <person name="Park S."/>
            <person name="Kim M.-K."/>
            <person name="Yun B.-R."/>
            <person name="Park J."/>
            <person name="Kim M.J."/>
            <person name="Kim Y.S."/>
            <person name="Kim S.B."/>
        </authorList>
    </citation>
    <scope>NUCLEOTIDE SEQUENCE [LARGE SCALE GENOMIC DNA]</scope>
    <source>
        <strain evidence="5 6">MMS16-CNU450</strain>
    </source>
</reference>
<feature type="compositionally biased region" description="Low complexity" evidence="1">
    <location>
        <begin position="182"/>
        <end position="197"/>
    </location>
</feature>
<organism evidence="5 6">
    <name type="scientific">Streptacidiphilus pinicola</name>
    <dbReference type="NCBI Taxonomy" id="2219663"/>
    <lineage>
        <taxon>Bacteria</taxon>
        <taxon>Bacillati</taxon>
        <taxon>Actinomycetota</taxon>
        <taxon>Actinomycetes</taxon>
        <taxon>Kitasatosporales</taxon>
        <taxon>Streptomycetaceae</taxon>
        <taxon>Streptacidiphilus</taxon>
    </lineage>
</organism>
<keyword evidence="6" id="KW-1185">Reference proteome</keyword>
<evidence type="ECO:0000256" key="3">
    <source>
        <dbReference type="SAM" id="SignalP"/>
    </source>
</evidence>
<evidence type="ECO:0000313" key="6">
    <source>
        <dbReference type="Proteomes" id="UP000248889"/>
    </source>
</evidence>
<comment type="caution">
    <text evidence="5">The sequence shown here is derived from an EMBL/GenBank/DDBJ whole genome shotgun (WGS) entry which is preliminary data.</text>
</comment>
<feature type="region of interest" description="Disordered" evidence="1">
    <location>
        <begin position="169"/>
        <end position="217"/>
    </location>
</feature>
<dbReference type="AlphaFoldDB" id="A0A2X0KDI1"/>
<name>A0A2X0KDI1_9ACTN</name>
<dbReference type="RefSeq" id="WP_111501341.1">
    <property type="nucleotide sequence ID" value="NZ_QKYN01000054.1"/>
</dbReference>
<feature type="transmembrane region" description="Helical" evidence="2">
    <location>
        <begin position="214"/>
        <end position="235"/>
    </location>
</feature>
<evidence type="ECO:0000259" key="4">
    <source>
        <dbReference type="Pfam" id="PF14016"/>
    </source>
</evidence>
<protein>
    <recommendedName>
        <fullName evidence="4">DUF4232 domain-containing protein</fullName>
    </recommendedName>
</protein>